<organism evidence="8 9">
    <name type="scientific">Candidatus Woesebacteria bacterium GW2011_GWC2_31_9</name>
    <dbReference type="NCBI Taxonomy" id="1618586"/>
    <lineage>
        <taxon>Bacteria</taxon>
        <taxon>Candidatus Woeseibacteriota</taxon>
    </lineage>
</organism>
<evidence type="ECO:0000313" key="9">
    <source>
        <dbReference type="Proteomes" id="UP000034803"/>
    </source>
</evidence>
<dbReference type="EC" id="3.4.21.89" evidence="3 6"/>
<proteinExistence type="inferred from homology"/>
<evidence type="ECO:0000313" key="8">
    <source>
        <dbReference type="EMBL" id="KKP31877.1"/>
    </source>
</evidence>
<dbReference type="PROSITE" id="PS00761">
    <property type="entry name" value="SPASE_I_3"/>
    <property type="match status" value="1"/>
</dbReference>
<dbReference type="PANTHER" id="PTHR43390">
    <property type="entry name" value="SIGNAL PEPTIDASE I"/>
    <property type="match status" value="1"/>
</dbReference>
<evidence type="ECO:0000256" key="6">
    <source>
        <dbReference type="RuleBase" id="RU362042"/>
    </source>
</evidence>
<name>A0A0G0BLE2_9BACT</name>
<reference evidence="8 9" key="1">
    <citation type="journal article" date="2015" name="Nature">
        <title>rRNA introns, odd ribosomes, and small enigmatic genomes across a large radiation of phyla.</title>
        <authorList>
            <person name="Brown C.T."/>
            <person name="Hug L.A."/>
            <person name="Thomas B.C."/>
            <person name="Sharon I."/>
            <person name="Castelle C.J."/>
            <person name="Singh A."/>
            <person name="Wilkins M.J."/>
            <person name="Williams K.H."/>
            <person name="Banfield J.F."/>
        </authorList>
    </citation>
    <scope>NUCLEOTIDE SEQUENCE [LARGE SCALE GENOMIC DNA]</scope>
</reference>
<keyword evidence="6" id="KW-0645">Protease</keyword>
<dbReference type="PROSITE" id="PS00760">
    <property type="entry name" value="SPASE_I_2"/>
    <property type="match status" value="1"/>
</dbReference>
<dbReference type="InterPro" id="IPR019533">
    <property type="entry name" value="Peptidase_S26"/>
</dbReference>
<comment type="catalytic activity">
    <reaction evidence="1 6">
        <text>Cleavage of hydrophobic, N-terminal signal or leader sequences from secreted and periplasmic proteins.</text>
        <dbReference type="EC" id="3.4.21.89"/>
    </reaction>
</comment>
<dbReference type="InterPro" id="IPR000223">
    <property type="entry name" value="Pept_S26A_signal_pept_1"/>
</dbReference>
<dbReference type="Proteomes" id="UP000034803">
    <property type="component" value="Unassembled WGS sequence"/>
</dbReference>
<comment type="similarity">
    <text evidence="2 6">Belongs to the peptidase S26 family.</text>
</comment>
<keyword evidence="4 6" id="KW-0378">Hydrolase</keyword>
<dbReference type="PRINTS" id="PR00727">
    <property type="entry name" value="LEADERPTASE"/>
</dbReference>
<evidence type="ECO:0000256" key="3">
    <source>
        <dbReference type="ARBA" id="ARBA00013208"/>
    </source>
</evidence>
<feature type="domain" description="Peptidase S26" evidence="7">
    <location>
        <begin position="14"/>
        <end position="170"/>
    </location>
</feature>
<accession>A0A0G0BLE2</accession>
<dbReference type="GO" id="GO:0006465">
    <property type="term" value="P:signal peptide processing"/>
    <property type="evidence" value="ECO:0007669"/>
    <property type="project" value="InterPro"/>
</dbReference>
<dbReference type="InterPro" id="IPR019758">
    <property type="entry name" value="Pept_S26A_signal_pept_1_CS"/>
</dbReference>
<dbReference type="NCBIfam" id="TIGR02227">
    <property type="entry name" value="sigpep_I_bact"/>
    <property type="match status" value="1"/>
</dbReference>
<dbReference type="EMBL" id="LBOI01000004">
    <property type="protein sequence ID" value="KKP31877.1"/>
    <property type="molecule type" value="Genomic_DNA"/>
</dbReference>
<feature type="transmembrane region" description="Helical" evidence="6">
    <location>
        <begin position="12"/>
        <end position="34"/>
    </location>
</feature>
<dbReference type="Pfam" id="PF10502">
    <property type="entry name" value="Peptidase_S26"/>
    <property type="match status" value="1"/>
</dbReference>
<evidence type="ECO:0000259" key="7">
    <source>
        <dbReference type="Pfam" id="PF10502"/>
    </source>
</evidence>
<dbReference type="GO" id="GO:0016020">
    <property type="term" value="C:membrane"/>
    <property type="evidence" value="ECO:0007669"/>
    <property type="project" value="UniProtKB-SubCell"/>
</dbReference>
<dbReference type="InterPro" id="IPR019757">
    <property type="entry name" value="Pept_S26A_signal_pept_1_Lys-AS"/>
</dbReference>
<evidence type="ECO:0000256" key="2">
    <source>
        <dbReference type="ARBA" id="ARBA00009370"/>
    </source>
</evidence>
<dbReference type="AlphaFoldDB" id="A0A0G0BLE2"/>
<dbReference type="GO" id="GO:0004252">
    <property type="term" value="F:serine-type endopeptidase activity"/>
    <property type="evidence" value="ECO:0007669"/>
    <property type="project" value="InterPro"/>
</dbReference>
<sequence>MISMLKRLGAFFLDILEVVVLAVGIFLIVYLLILRPHKIKGASMEPNFPDGEYLLTEKVSYYTKEPQRGDVIVFKPPISEDEFIKRIIGLPGETVSIQNGKFLINDKELDEPYIKVDTNSGGFLKEGEKYLVPSGEYFVAGDNRPHSSDSRIWGPINKKVITGKAWVVYWPPKSTGLVQMPNY</sequence>
<dbReference type="PANTHER" id="PTHR43390:SF1">
    <property type="entry name" value="CHLOROPLAST PROCESSING PEPTIDASE"/>
    <property type="match status" value="1"/>
</dbReference>
<feature type="active site" evidence="5">
    <location>
        <position position="85"/>
    </location>
</feature>
<dbReference type="InterPro" id="IPR036286">
    <property type="entry name" value="LexA/Signal_pep-like_sf"/>
</dbReference>
<evidence type="ECO:0000256" key="1">
    <source>
        <dbReference type="ARBA" id="ARBA00000677"/>
    </source>
</evidence>
<dbReference type="CDD" id="cd06530">
    <property type="entry name" value="S26_SPase_I"/>
    <property type="match status" value="1"/>
</dbReference>
<gene>
    <name evidence="8" type="ORF">UR21_C0004G0013</name>
</gene>
<keyword evidence="6" id="KW-0812">Transmembrane</keyword>
<dbReference type="Gene3D" id="2.10.109.10">
    <property type="entry name" value="Umud Fragment, subunit A"/>
    <property type="match status" value="1"/>
</dbReference>
<protein>
    <recommendedName>
        <fullName evidence="3 6">Signal peptidase I</fullName>
        <ecNumber evidence="3 6">3.4.21.89</ecNumber>
    </recommendedName>
</protein>
<keyword evidence="6" id="KW-1133">Transmembrane helix</keyword>
<comment type="caution">
    <text evidence="8">The sequence shown here is derived from an EMBL/GenBank/DDBJ whole genome shotgun (WGS) entry which is preliminary data.</text>
</comment>
<evidence type="ECO:0000256" key="4">
    <source>
        <dbReference type="ARBA" id="ARBA00022801"/>
    </source>
</evidence>
<feature type="active site" evidence="5">
    <location>
        <position position="43"/>
    </location>
</feature>
<dbReference type="SUPFAM" id="SSF51306">
    <property type="entry name" value="LexA/Signal peptidase"/>
    <property type="match status" value="1"/>
</dbReference>
<comment type="subcellular location">
    <subcellularLocation>
        <location evidence="6">Membrane</location>
        <topology evidence="6">Single-pass type II membrane protein</topology>
    </subcellularLocation>
</comment>
<keyword evidence="6" id="KW-0472">Membrane</keyword>
<dbReference type="PATRIC" id="fig|1618586.3.peg.271"/>
<evidence type="ECO:0000256" key="5">
    <source>
        <dbReference type="PIRSR" id="PIRSR600223-1"/>
    </source>
</evidence>
<dbReference type="GO" id="GO:0009003">
    <property type="term" value="F:signal peptidase activity"/>
    <property type="evidence" value="ECO:0007669"/>
    <property type="project" value="UniProtKB-EC"/>
</dbReference>